<evidence type="ECO:0000256" key="12">
    <source>
        <dbReference type="ARBA" id="ARBA00023136"/>
    </source>
</evidence>
<organism evidence="19 20">
    <name type="scientific">Vogesella amnigena</name>
    <dbReference type="NCBI Taxonomy" id="1507449"/>
    <lineage>
        <taxon>Bacteria</taxon>
        <taxon>Pseudomonadati</taxon>
        <taxon>Pseudomonadota</taxon>
        <taxon>Betaproteobacteria</taxon>
        <taxon>Neisseriales</taxon>
        <taxon>Chromobacteriaceae</taxon>
        <taxon>Vogesella</taxon>
    </lineage>
</organism>
<dbReference type="InterPro" id="IPR042240">
    <property type="entry name" value="CHASE_sf"/>
</dbReference>
<dbReference type="Pfam" id="PF08448">
    <property type="entry name" value="PAS_4"/>
    <property type="match status" value="1"/>
</dbReference>
<dbReference type="Pfam" id="PF00512">
    <property type="entry name" value="HisKA"/>
    <property type="match status" value="1"/>
</dbReference>
<evidence type="ECO:0000256" key="8">
    <source>
        <dbReference type="ARBA" id="ARBA00022777"/>
    </source>
</evidence>
<evidence type="ECO:0000313" key="19">
    <source>
        <dbReference type="EMBL" id="MFC3625156.1"/>
    </source>
</evidence>
<dbReference type="PROSITE" id="PS50113">
    <property type="entry name" value="PAC"/>
    <property type="match status" value="1"/>
</dbReference>
<evidence type="ECO:0000256" key="14">
    <source>
        <dbReference type="SAM" id="Phobius"/>
    </source>
</evidence>
<keyword evidence="10 14" id="KW-1133">Transmembrane helix</keyword>
<comment type="caution">
    <text evidence="19">The sequence shown here is derived from an EMBL/GenBank/DDBJ whole genome shotgun (WGS) entry which is preliminary data.</text>
</comment>
<proteinExistence type="predicted"/>
<evidence type="ECO:0000256" key="10">
    <source>
        <dbReference type="ARBA" id="ARBA00022989"/>
    </source>
</evidence>
<dbReference type="EMBL" id="JBHRYH010000008">
    <property type="protein sequence ID" value="MFC3625156.1"/>
    <property type="molecule type" value="Genomic_DNA"/>
</dbReference>
<feature type="domain" description="PAS" evidence="16">
    <location>
        <begin position="377"/>
        <end position="422"/>
    </location>
</feature>
<reference evidence="20" key="1">
    <citation type="journal article" date="2019" name="Int. J. Syst. Evol. Microbiol.">
        <title>The Global Catalogue of Microorganisms (GCM) 10K type strain sequencing project: providing services to taxonomists for standard genome sequencing and annotation.</title>
        <authorList>
            <consortium name="The Broad Institute Genomics Platform"/>
            <consortium name="The Broad Institute Genome Sequencing Center for Infectious Disease"/>
            <person name="Wu L."/>
            <person name="Ma J."/>
        </authorList>
    </citation>
    <scope>NUCLEOTIDE SEQUENCE [LARGE SCALE GENOMIC DNA]</scope>
    <source>
        <strain evidence="20">KCTC 42195</strain>
    </source>
</reference>
<evidence type="ECO:0000259" key="18">
    <source>
        <dbReference type="PROSITE" id="PS50839"/>
    </source>
</evidence>
<keyword evidence="4" id="KW-0597">Phosphoprotein</keyword>
<evidence type="ECO:0000259" key="16">
    <source>
        <dbReference type="PROSITE" id="PS50112"/>
    </source>
</evidence>
<dbReference type="SUPFAM" id="SSF55874">
    <property type="entry name" value="ATPase domain of HSP90 chaperone/DNA topoisomerase II/histidine kinase"/>
    <property type="match status" value="1"/>
</dbReference>
<dbReference type="NCBIfam" id="TIGR00229">
    <property type="entry name" value="sensory_box"/>
    <property type="match status" value="1"/>
</dbReference>
<dbReference type="SMART" id="SM00388">
    <property type="entry name" value="HisKA"/>
    <property type="match status" value="1"/>
</dbReference>
<dbReference type="Pfam" id="PF03924">
    <property type="entry name" value="CHASE"/>
    <property type="match status" value="1"/>
</dbReference>
<keyword evidence="5" id="KW-0808">Transferase</keyword>
<feature type="domain" description="Histidine kinase" evidence="15">
    <location>
        <begin position="535"/>
        <end position="749"/>
    </location>
</feature>
<dbReference type="Proteomes" id="UP001595636">
    <property type="component" value="Unassembled WGS sequence"/>
</dbReference>
<keyword evidence="11" id="KW-0902">Two-component regulatory system</keyword>
<dbReference type="GO" id="GO:0005524">
    <property type="term" value="F:ATP binding"/>
    <property type="evidence" value="ECO:0007669"/>
    <property type="project" value="UniProtKB-KW"/>
</dbReference>
<dbReference type="SUPFAM" id="SSF55785">
    <property type="entry name" value="PYP-like sensor domain (PAS domain)"/>
    <property type="match status" value="1"/>
</dbReference>
<dbReference type="InterPro" id="IPR006189">
    <property type="entry name" value="CHASE_dom"/>
</dbReference>
<feature type="transmembrane region" description="Helical" evidence="14">
    <location>
        <begin position="336"/>
        <end position="358"/>
    </location>
</feature>
<evidence type="ECO:0000259" key="17">
    <source>
        <dbReference type="PROSITE" id="PS50113"/>
    </source>
</evidence>
<feature type="coiled-coil region" evidence="13">
    <location>
        <begin position="499"/>
        <end position="526"/>
    </location>
</feature>
<keyword evidence="6 14" id="KW-0812">Transmembrane</keyword>
<dbReference type="InterPro" id="IPR036097">
    <property type="entry name" value="HisK_dim/P_sf"/>
</dbReference>
<evidence type="ECO:0000313" key="20">
    <source>
        <dbReference type="Proteomes" id="UP001595636"/>
    </source>
</evidence>
<dbReference type="Pfam" id="PF02518">
    <property type="entry name" value="HATPase_c"/>
    <property type="match status" value="1"/>
</dbReference>
<evidence type="ECO:0000256" key="4">
    <source>
        <dbReference type="ARBA" id="ARBA00022553"/>
    </source>
</evidence>
<dbReference type="CDD" id="cd00130">
    <property type="entry name" value="PAS"/>
    <property type="match status" value="1"/>
</dbReference>
<evidence type="ECO:0000256" key="1">
    <source>
        <dbReference type="ARBA" id="ARBA00000085"/>
    </source>
</evidence>
<dbReference type="InterPro" id="IPR035965">
    <property type="entry name" value="PAS-like_dom_sf"/>
</dbReference>
<dbReference type="InterPro" id="IPR004358">
    <property type="entry name" value="Sig_transdc_His_kin-like_C"/>
</dbReference>
<keyword evidence="9 19" id="KW-0067">ATP-binding</keyword>
<dbReference type="SMART" id="SM00387">
    <property type="entry name" value="HATPase_c"/>
    <property type="match status" value="1"/>
</dbReference>
<dbReference type="SMART" id="SM01079">
    <property type="entry name" value="CHASE"/>
    <property type="match status" value="1"/>
</dbReference>
<dbReference type="SMART" id="SM00091">
    <property type="entry name" value="PAS"/>
    <property type="match status" value="2"/>
</dbReference>
<evidence type="ECO:0000256" key="9">
    <source>
        <dbReference type="ARBA" id="ARBA00022840"/>
    </source>
</evidence>
<dbReference type="EC" id="2.7.13.3" evidence="3"/>
<evidence type="ECO:0000256" key="5">
    <source>
        <dbReference type="ARBA" id="ARBA00022679"/>
    </source>
</evidence>
<dbReference type="Gene3D" id="3.30.450.350">
    <property type="entry name" value="CHASE domain"/>
    <property type="match status" value="1"/>
</dbReference>
<dbReference type="InterPro" id="IPR003661">
    <property type="entry name" value="HisK_dim/P_dom"/>
</dbReference>
<sequence>MPASKPRPPYASLSLPQQWRQMIGDLPLRVKASFVLLWLLLSMAILLAALFLTAESRQQQFNAATLHIKKTLEERLLICETAIFGFAELSAANQGNEQARLRQFAQNIGNRYPYIHLIGLQPRVGLAERETLEAETSFQRRQPFLIKDYHRNDGDDWRNAAYWRPAPARPYYIPLLNALPLGDSLTGDMYGLDIAHDRILGKAVEQAIRSGEIEVTPPYTLSNGEQGFGYLKAVYTDGAAPDTIAERLNTFAGVIMLGVRAQTLLNVRGDDNHQLDLRLVVNGQAHLPTGTASTHTLGWLQQQLLPPQHTQLAIDRDYFPYRLEVRQLSGLPSVSVSLLLLSLGTGLLLTSLLVLVAASQHNERLQSEHYHDTLRRERQQALVTLESIDDAVLVAGDASRVEYLNPKAALLLGMAPSVLVGRPLAEVWKVRYELAREAIADPVAACRQQLDRVALPENAYLLRPDGQGAYIEGTVSPLLDQDGALRSIVITFRDMAPLRQRMAEALERSEQRLKQHQAELARVARINTLGEMTSGIAHEINQPLSAIVSYNEACLSMLDDEEPDRILLKTALLSSVKQAQRAGHIVKKLREFVASKQADLTAVDVNQAVLNVITLIESELRDHDVTVNTDLSGTLPRVQADTIQVEQVVMNLCKNAMEALMDVSGERRLFIYSERRGGRIRVGVRDNGPGMSADTLQKIFQPFFSSKSQGMGLGLTISHTIIENMGGVLSAGNLDSGGAEFYFELPMIKPQGEPEGATA</sequence>
<keyword evidence="12 14" id="KW-0472">Membrane</keyword>
<evidence type="ECO:0000259" key="15">
    <source>
        <dbReference type="PROSITE" id="PS50109"/>
    </source>
</evidence>
<keyword evidence="7" id="KW-0547">Nucleotide-binding</keyword>
<comment type="catalytic activity">
    <reaction evidence="1">
        <text>ATP + protein L-histidine = ADP + protein N-phospho-L-histidine.</text>
        <dbReference type="EC" id="2.7.13.3"/>
    </reaction>
</comment>
<dbReference type="PROSITE" id="PS50109">
    <property type="entry name" value="HIS_KIN"/>
    <property type="match status" value="1"/>
</dbReference>
<dbReference type="SUPFAM" id="SSF47384">
    <property type="entry name" value="Homodimeric domain of signal transducing histidine kinase"/>
    <property type="match status" value="1"/>
</dbReference>
<evidence type="ECO:0000256" key="6">
    <source>
        <dbReference type="ARBA" id="ARBA00022692"/>
    </source>
</evidence>
<comment type="subcellular location">
    <subcellularLocation>
        <location evidence="2">Membrane</location>
    </subcellularLocation>
</comment>
<keyword evidence="8" id="KW-0418">Kinase</keyword>
<dbReference type="InterPro" id="IPR003594">
    <property type="entry name" value="HATPase_dom"/>
</dbReference>
<gene>
    <name evidence="19" type="ORF">ACFOKJ_03220</name>
</gene>
<dbReference type="Gene3D" id="3.30.450.20">
    <property type="entry name" value="PAS domain"/>
    <property type="match status" value="1"/>
</dbReference>
<keyword evidence="20" id="KW-1185">Reference proteome</keyword>
<name>A0ABV7TQ19_9NEIS</name>
<dbReference type="PROSITE" id="PS50112">
    <property type="entry name" value="PAS"/>
    <property type="match status" value="1"/>
</dbReference>
<dbReference type="PANTHER" id="PTHR43065">
    <property type="entry name" value="SENSOR HISTIDINE KINASE"/>
    <property type="match status" value="1"/>
</dbReference>
<dbReference type="InterPro" id="IPR013656">
    <property type="entry name" value="PAS_4"/>
</dbReference>
<dbReference type="RefSeq" id="WP_390276600.1">
    <property type="nucleotide sequence ID" value="NZ_JBHRYH010000008.1"/>
</dbReference>
<evidence type="ECO:0000256" key="3">
    <source>
        <dbReference type="ARBA" id="ARBA00012438"/>
    </source>
</evidence>
<dbReference type="InterPro" id="IPR000700">
    <property type="entry name" value="PAS-assoc_C"/>
</dbReference>
<keyword evidence="13" id="KW-0175">Coiled coil</keyword>
<dbReference type="Gene3D" id="3.30.565.10">
    <property type="entry name" value="Histidine kinase-like ATPase, C-terminal domain"/>
    <property type="match status" value="1"/>
</dbReference>
<accession>A0ABV7TQ19</accession>
<evidence type="ECO:0000256" key="11">
    <source>
        <dbReference type="ARBA" id="ARBA00023012"/>
    </source>
</evidence>
<dbReference type="InterPro" id="IPR005467">
    <property type="entry name" value="His_kinase_dom"/>
</dbReference>
<feature type="domain" description="CHASE" evidence="18">
    <location>
        <begin position="92"/>
        <end position="265"/>
    </location>
</feature>
<evidence type="ECO:0000256" key="13">
    <source>
        <dbReference type="SAM" id="Coils"/>
    </source>
</evidence>
<feature type="transmembrane region" description="Helical" evidence="14">
    <location>
        <begin position="32"/>
        <end position="52"/>
    </location>
</feature>
<dbReference type="CDD" id="cd00082">
    <property type="entry name" value="HisKA"/>
    <property type="match status" value="1"/>
</dbReference>
<protein>
    <recommendedName>
        <fullName evidence="3">histidine kinase</fullName>
        <ecNumber evidence="3">2.7.13.3</ecNumber>
    </recommendedName>
</protein>
<evidence type="ECO:0000256" key="7">
    <source>
        <dbReference type="ARBA" id="ARBA00022741"/>
    </source>
</evidence>
<evidence type="ECO:0000256" key="2">
    <source>
        <dbReference type="ARBA" id="ARBA00004370"/>
    </source>
</evidence>
<dbReference type="Gene3D" id="1.10.287.130">
    <property type="match status" value="1"/>
</dbReference>
<dbReference type="PRINTS" id="PR00344">
    <property type="entry name" value="BCTRLSENSOR"/>
</dbReference>
<feature type="domain" description="PAC" evidence="17">
    <location>
        <begin position="455"/>
        <end position="507"/>
    </location>
</feature>
<dbReference type="InterPro" id="IPR000014">
    <property type="entry name" value="PAS"/>
</dbReference>
<dbReference type="PANTHER" id="PTHR43065:SF10">
    <property type="entry name" value="PEROXIDE STRESS-ACTIVATED HISTIDINE KINASE MAK3"/>
    <property type="match status" value="1"/>
</dbReference>
<dbReference type="InterPro" id="IPR036890">
    <property type="entry name" value="HATPase_C_sf"/>
</dbReference>
<dbReference type="PROSITE" id="PS50839">
    <property type="entry name" value="CHASE"/>
    <property type="match status" value="1"/>
</dbReference>